<gene>
    <name evidence="3" type="ORF">Nepgr_008211</name>
</gene>
<dbReference type="EMBL" id="BSYO01000006">
    <property type="protein sequence ID" value="GMH06371.1"/>
    <property type="molecule type" value="Genomic_DNA"/>
</dbReference>
<name>A0AAD3S8M9_NEPGR</name>
<accession>A0AAD3S8M9</accession>
<comment type="caution">
    <text evidence="3">The sequence shown here is derived from an EMBL/GenBank/DDBJ whole genome shotgun (WGS) entry which is preliminary data.</text>
</comment>
<keyword evidence="4" id="KW-1185">Reference proteome</keyword>
<keyword evidence="2" id="KW-1133">Transmembrane helix</keyword>
<evidence type="ECO:0000256" key="2">
    <source>
        <dbReference type="SAM" id="Phobius"/>
    </source>
</evidence>
<organism evidence="3 4">
    <name type="scientific">Nepenthes gracilis</name>
    <name type="common">Slender pitcher plant</name>
    <dbReference type="NCBI Taxonomy" id="150966"/>
    <lineage>
        <taxon>Eukaryota</taxon>
        <taxon>Viridiplantae</taxon>
        <taxon>Streptophyta</taxon>
        <taxon>Embryophyta</taxon>
        <taxon>Tracheophyta</taxon>
        <taxon>Spermatophyta</taxon>
        <taxon>Magnoliopsida</taxon>
        <taxon>eudicotyledons</taxon>
        <taxon>Gunneridae</taxon>
        <taxon>Pentapetalae</taxon>
        <taxon>Caryophyllales</taxon>
        <taxon>Nepenthaceae</taxon>
        <taxon>Nepenthes</taxon>
    </lineage>
</organism>
<reference evidence="3" key="1">
    <citation type="submission" date="2023-05" db="EMBL/GenBank/DDBJ databases">
        <title>Nepenthes gracilis genome sequencing.</title>
        <authorList>
            <person name="Fukushima K."/>
        </authorList>
    </citation>
    <scope>NUCLEOTIDE SEQUENCE</scope>
    <source>
        <strain evidence="3">SING2019-196</strain>
    </source>
</reference>
<protein>
    <submittedName>
        <fullName evidence="3">Uncharacterized protein</fullName>
    </submittedName>
</protein>
<evidence type="ECO:0000313" key="4">
    <source>
        <dbReference type="Proteomes" id="UP001279734"/>
    </source>
</evidence>
<evidence type="ECO:0000313" key="3">
    <source>
        <dbReference type="EMBL" id="GMH06371.1"/>
    </source>
</evidence>
<sequence>MELLLEIVLTISLSFMFSFVFTKLIFMSSAADDFENHESAFKSCRDLILDRAAINEQYFGARSSSSDGKRSEGKVQCIRQITEVDGFQGLSFQEQADSEESANEEHSEGITGDGDCEDELFEESRESSGACEIEIESVEDEPRGRKSEEEVDLLDPEDDRGIVMDDWEAIERRDFEDGDDLVEIWNAKQ</sequence>
<keyword evidence="2" id="KW-0812">Transmembrane</keyword>
<feature type="transmembrane region" description="Helical" evidence="2">
    <location>
        <begin position="6"/>
        <end position="26"/>
    </location>
</feature>
<proteinExistence type="predicted"/>
<dbReference type="AlphaFoldDB" id="A0AAD3S8M9"/>
<keyword evidence="2" id="KW-0472">Membrane</keyword>
<feature type="region of interest" description="Disordered" evidence="1">
    <location>
        <begin position="94"/>
        <end position="160"/>
    </location>
</feature>
<dbReference type="Proteomes" id="UP001279734">
    <property type="component" value="Unassembled WGS sequence"/>
</dbReference>
<feature type="compositionally biased region" description="Acidic residues" evidence="1">
    <location>
        <begin position="149"/>
        <end position="158"/>
    </location>
</feature>
<evidence type="ECO:0000256" key="1">
    <source>
        <dbReference type="SAM" id="MobiDB-lite"/>
    </source>
</evidence>